<keyword evidence="4" id="KW-0833">Ubl conjugation pathway</keyword>
<dbReference type="InterPro" id="IPR022105">
    <property type="entry name" value="DUF3645"/>
</dbReference>
<evidence type="ECO:0000256" key="2">
    <source>
        <dbReference type="ARBA" id="ARBA00012759"/>
    </source>
</evidence>
<dbReference type="GO" id="GO:0004843">
    <property type="term" value="F:cysteine-type deubiquitinase activity"/>
    <property type="evidence" value="ECO:0007669"/>
    <property type="project" value="UniProtKB-EC"/>
</dbReference>
<dbReference type="PANTHER" id="PTHR13367:SF32">
    <property type="entry name" value="DUF6606 DOMAIN-CONTAINING PROTEIN"/>
    <property type="match status" value="1"/>
</dbReference>
<feature type="compositionally biased region" description="Acidic residues" evidence="7">
    <location>
        <begin position="3192"/>
        <end position="3208"/>
    </location>
</feature>
<accession>A0A6A5SMJ9</accession>
<feature type="domain" description="DUF6606" evidence="10">
    <location>
        <begin position="13"/>
        <end position="287"/>
    </location>
</feature>
<organism evidence="11 12">
    <name type="scientific">Clathrospora elynae</name>
    <dbReference type="NCBI Taxonomy" id="706981"/>
    <lineage>
        <taxon>Eukaryota</taxon>
        <taxon>Fungi</taxon>
        <taxon>Dikarya</taxon>
        <taxon>Ascomycota</taxon>
        <taxon>Pezizomycotina</taxon>
        <taxon>Dothideomycetes</taxon>
        <taxon>Pleosporomycetidae</taxon>
        <taxon>Pleosporales</taxon>
        <taxon>Diademaceae</taxon>
        <taxon>Clathrospora</taxon>
    </lineage>
</organism>
<comment type="catalytic activity">
    <reaction evidence="1">
        <text>Thiol-dependent hydrolysis of ester, thioester, amide, peptide and isopeptide bonds formed by the C-terminal Gly of ubiquitin (a 76-residue protein attached to proteins as an intracellular targeting signal).</text>
        <dbReference type="EC" id="3.4.19.12"/>
    </reaction>
</comment>
<dbReference type="Pfam" id="PF12359">
    <property type="entry name" value="DUF3645"/>
    <property type="match status" value="1"/>
</dbReference>
<dbReference type="InterPro" id="IPR046541">
    <property type="entry name" value="DUF6606"/>
</dbReference>
<evidence type="ECO:0000256" key="5">
    <source>
        <dbReference type="ARBA" id="ARBA00022801"/>
    </source>
</evidence>
<evidence type="ECO:0000259" key="8">
    <source>
        <dbReference type="Pfam" id="PF12340"/>
    </source>
</evidence>
<dbReference type="InterPro" id="IPR022099">
    <property type="entry name" value="DUF3638"/>
</dbReference>
<dbReference type="EC" id="3.4.19.12" evidence="2"/>
<evidence type="ECO:0000256" key="1">
    <source>
        <dbReference type="ARBA" id="ARBA00000707"/>
    </source>
</evidence>
<dbReference type="Proteomes" id="UP000800038">
    <property type="component" value="Unassembled WGS sequence"/>
</dbReference>
<feature type="domain" description="DUF3645" evidence="9">
    <location>
        <begin position="2395"/>
        <end position="2427"/>
    </location>
</feature>
<evidence type="ECO:0000259" key="10">
    <source>
        <dbReference type="Pfam" id="PF20255"/>
    </source>
</evidence>
<name>A0A6A5SMJ9_9PLEO</name>
<dbReference type="EMBL" id="ML976054">
    <property type="protein sequence ID" value="KAF1941022.1"/>
    <property type="molecule type" value="Genomic_DNA"/>
</dbReference>
<evidence type="ECO:0000256" key="3">
    <source>
        <dbReference type="ARBA" id="ARBA00022670"/>
    </source>
</evidence>
<sequence>MGPAGQIPFLEQLYNHVALPRNVPGKEDANLRRIEDALLTRVLDALAKLMPHVSPAHLQHVKGLKDTLLACRTLNIDGTIGKSALARELRGLDPEKMLVLHAAPQNCALLVYQHVLASGDICVVFEAFETSATADKVLESRSALQWDFPGWAIAMPLATFNEESFQEGLAAFMEQASTERITRFAAVTWKASAKIPEIRDTSDPALISGLLMTILEANGAEFTVPRVRKRVRDTVTFDNARKPWRRSAFYLVLRVAMQRYLYAQLGAEVGRHYYKTIMCLVLVQLLEDVLKRIPLEAALFLRQKLGRRLAKLESDAHNAGRLAKDTYYSMLESLKYVCNFEATLATTGGYLKKVWRNYRQRSERYIPILHRHAGSHELRLRMNNSGRTLREVPSQHASHSRSQQRAPAQLLELYEQSVGGVKPYTKALARHILISQYHEDVIVPAKLLVHSEGLGSIELSGVIREYVQKISVADVEYPNQFSQMLLHLMELWVLMDKDAVACYPLLKDYHPGFDADILDPIQTPTLCEMERAQDVRAYLAARYRSRTNMETKTIFDDPADDCFAVQYYNTEGNDTKGNYPEGNQDKLSQIREEIEDDADCAYAAKEAEWEEKSKIHEEMISRRNEKECVYDTVTSWDGTTEQWHRKPCEWHNLHHEAKNMKIQIFEHPLPKFEPATKAALFELQCPKIFAAYRDATWLILSTLCCQKPADSLDRISLIREYSQLRPYINDTKCQVALGSYKKAHLESHYAIWGFPIRLEEVLRTCGLKPRYYDSIGNAWTGGYIKASLWHHFPLKLPPDSSFLSLGLVYATWPTSNEVQANQARCPQGLSVHEFTAWQGLLVGTHSRWLDILREMGSTNLNFSSLSTWVLVLRLVLQHGPGSTDGQPYTYPHSALLDEKLCEKLLQQVRYRVEAIHRNWREPVQMEILLTILLKIVSLAPSIAIQDSGLELLQRARSVTDNWRTELQSIVTEDSKVLQSTIWACLLCKRTLHTYQYILSDPGSLRNYIDASISLQYNLTGTLDSMSYNLQNAIVSDILFAYDNRDHLEQAILTNPQTLIDAIGSLWQIPVDYKLVASGLELVPDTWWILLTVESTTQQHSYPVHYNYVNGTMLVDGQEMSSLPLAYRTHPTFRHIFGTRNPNVFPSLLHGMEFTLADAMRNDYRVHLGFLRGRLIIRAARGEQLLEFVPREVFGTVQGGLDVPKPLIDDCYHWLDVYKGHVEIRQKDCWASRPGNWWILWHSPGVYQAVRRRGEPGETTLLDPASGLAQSIIQVFSDFEHPSQIMMFASRDGKVTAELKRMELSFYINDAGLLQSGRLGAVIMQNQDAGTWYGLRSKIVVQSVANRRQKSILIPLGPIWVTKDQFHVSVGIEMVEPIYLMYNVNEVLGRIECSPEPRLLYMKALLHAYTSHPIFDPLTNRTGGEEALYLLQTGSYQPWRPFSDVEVGTLKRIAELSPKRGYYPEESKCMETVLWNPEYTIHMQDDRYHAAVAKIMRRSSDLSKFYQDRPFQELVELPVYDAHLVARAIQRSHGTRQKDDTAYCARDTRNPSLGRLNVFVVSKLLLEWRPRFSADKTLLSLLHNAPVVGGYDKLYRKYLLSDHLAVDIRAEWGALAQKSLQCGRQDRYSLMFLLGTMAFSDDANVELLRVLISFAMLPEIRDIQAPEHPAYFHFRADGAPPPSYLISLMEKARMAFCESGFKKRSQLIKAESLHGPNVERSCEALARSIGEQWPTSEIDVQKLVAIDPTYLDVDRALADLKHEWVRFTQNHALSLYLERVQEALWRFAAQGLDTTSTTSDANANAEAEQSSLSLYPTRVRDDDDVSLSTLLGHDIAGPTVPKMASLHVTATRSYGGDLTARSGNITHHHVNTYEITSLHPSSKVSLGPHFARPVQSPEIERLRHIVSNFKNPDSFVQSRYSKELEISIDALQKHISNRKDAAHIAYPRIRTEEILPAKDYTTAAAGHIRHTIQANYSQAKWLQMVDLWPKMTTVELLTELRVTSGTTFGRGTKEALVGLGLAVSKLQHLLRIQDAQKRRREQQERDEWANVGHTNWDPLTYPDWLLLEIDGDILLREEQVQVALATISPESGTNSVLQLLMGKGKTSCILPMVAALLANQLDLARVVVPRALLLQSGQVMQAKLGGLVNRELMHLPFYRKTPTTHSLMYLYGKMHTQLRDRSGVLIALPEHVLSFKLSGLQQLCDEHLEEASTMIKIQSWLDKYARDILDECDVSLAIRTQLIYPSGSQTTVDGHPMRWQVIQALLHLVKDFLSAVQSRYRRSIEIVRRGIDSFPLIYFLRKDAEDYLIELLVKIICKGQTPSILPCAEYPVFIKRDIEDYISSPSVNGQVSSRVTDYFRDKQPLMRTVNLLRGLFVHRILIATLKKRWNVQYGLHPTRAPIAVPYLAKGVPSPAAEWGHPDVAIILTCLSFYYQGLSVPQFKQAFAHLVKTDEPSVEYEKWFPKGIDIPRELDDYVAINAEDMRQLIDLYHFVRSSASLVDFYLNNFVFPKYAKTFRLKLQASCWNLFPSISVHGQVACRVTGFSGTNDSRHQLPLLIQQRDLSQLAHTNAEVPYYLLAYRNQSYVRMAHIDNGLRWTELDLINHLAKPFRYTHHAPRIRILIDSGAQILEHSNRDFAKAWLEADHDAAAAVYFDDDHRVWVLYRTGGNIPLLASPFVDNLDRCVVYLDESHCRGTDLKFPPHARAALTLGQHLTKDSLVQAAMRLRLLGETQSVMFFSPPEVHQGILDRLPANTNEFYKPTSADVLRWVFGQTCDTIEQLEPSYFAQTSQYLQQEQARLEYPEYLQDSLSRDAFLAAVRTKESLSLKQLYEPKRQRRATGSIEAIAWRPSLLVIATELQRRKRHFQDRGSAVHASALEEVEIEQEREAEREVETEVENVREVQQALLFDASKIRKLHEDIEHFATYGHLVAGSDAYKPMFSVLGRTSLGLKHTVNSSMRSGLWISAQFSRIIEIYEPNDNYVRSCHWVLWSSIGQQALMVSPEEANELLALLRHKGSSDGEGSVHLIVYSAPVTRRMLHFNQLDYYATPPLAANFKAPVWLRVELGIFSGRLYLEWDEYYELLGYLGLDKELSQDQEKQAFAKKPLTFLHEWLALRRKGQDFEHTPMGFVTTGKPLTENHPFFRSLAFEVDPILRPQVARHTSGHPDADPEDEVDGDDDEEDFVPAVEHVDDSEGEDDRLESDVDEDEDFIDALEDAG</sequence>
<gene>
    <name evidence="11" type="ORF">EJ02DRAFT_423478</name>
</gene>
<evidence type="ECO:0000259" key="9">
    <source>
        <dbReference type="Pfam" id="PF12359"/>
    </source>
</evidence>
<proteinExistence type="predicted"/>
<protein>
    <recommendedName>
        <fullName evidence="2">ubiquitinyl hydrolase 1</fullName>
        <ecNumber evidence="2">3.4.19.12</ecNumber>
    </recommendedName>
</protein>
<reference evidence="11" key="1">
    <citation type="journal article" date="2020" name="Stud. Mycol.">
        <title>101 Dothideomycetes genomes: a test case for predicting lifestyles and emergence of pathogens.</title>
        <authorList>
            <person name="Haridas S."/>
            <person name="Albert R."/>
            <person name="Binder M."/>
            <person name="Bloem J."/>
            <person name="Labutti K."/>
            <person name="Salamov A."/>
            <person name="Andreopoulos B."/>
            <person name="Baker S."/>
            <person name="Barry K."/>
            <person name="Bills G."/>
            <person name="Bluhm B."/>
            <person name="Cannon C."/>
            <person name="Castanera R."/>
            <person name="Culley D."/>
            <person name="Daum C."/>
            <person name="Ezra D."/>
            <person name="Gonzalez J."/>
            <person name="Henrissat B."/>
            <person name="Kuo A."/>
            <person name="Liang C."/>
            <person name="Lipzen A."/>
            <person name="Lutzoni F."/>
            <person name="Magnuson J."/>
            <person name="Mondo S."/>
            <person name="Nolan M."/>
            <person name="Ohm R."/>
            <person name="Pangilinan J."/>
            <person name="Park H.-J."/>
            <person name="Ramirez L."/>
            <person name="Alfaro M."/>
            <person name="Sun H."/>
            <person name="Tritt A."/>
            <person name="Yoshinaga Y."/>
            <person name="Zwiers L.-H."/>
            <person name="Turgeon B."/>
            <person name="Goodwin S."/>
            <person name="Spatafora J."/>
            <person name="Crous P."/>
            <person name="Grigoriev I."/>
        </authorList>
    </citation>
    <scope>NUCLEOTIDE SEQUENCE</scope>
    <source>
        <strain evidence="11">CBS 161.51</strain>
    </source>
</reference>
<feature type="domain" description="DUF3638" evidence="8">
    <location>
        <begin position="2052"/>
        <end position="2275"/>
    </location>
</feature>
<dbReference type="OrthoDB" id="3182339at2759"/>
<feature type="compositionally biased region" description="Acidic residues" evidence="7">
    <location>
        <begin position="3170"/>
        <end position="3184"/>
    </location>
</feature>
<dbReference type="PANTHER" id="PTHR13367">
    <property type="entry name" value="UBIQUITIN THIOESTERASE"/>
    <property type="match status" value="1"/>
</dbReference>
<dbReference type="GO" id="GO:0006508">
    <property type="term" value="P:proteolysis"/>
    <property type="evidence" value="ECO:0007669"/>
    <property type="project" value="UniProtKB-KW"/>
</dbReference>
<dbReference type="InterPro" id="IPR051346">
    <property type="entry name" value="OTU_Deubiquitinase"/>
</dbReference>
<keyword evidence="12" id="KW-1185">Reference proteome</keyword>
<evidence type="ECO:0000256" key="4">
    <source>
        <dbReference type="ARBA" id="ARBA00022786"/>
    </source>
</evidence>
<evidence type="ECO:0000313" key="11">
    <source>
        <dbReference type="EMBL" id="KAF1941022.1"/>
    </source>
</evidence>
<evidence type="ECO:0000313" key="12">
    <source>
        <dbReference type="Proteomes" id="UP000800038"/>
    </source>
</evidence>
<keyword evidence="3" id="KW-0645">Protease</keyword>
<keyword evidence="5" id="KW-0378">Hydrolase</keyword>
<evidence type="ECO:0000256" key="6">
    <source>
        <dbReference type="ARBA" id="ARBA00022807"/>
    </source>
</evidence>
<dbReference type="Pfam" id="PF12340">
    <property type="entry name" value="DUF3638"/>
    <property type="match status" value="1"/>
</dbReference>
<feature type="region of interest" description="Disordered" evidence="7">
    <location>
        <begin position="3160"/>
        <end position="3208"/>
    </location>
</feature>
<dbReference type="Pfam" id="PF20255">
    <property type="entry name" value="DUF6606"/>
    <property type="match status" value="1"/>
</dbReference>
<keyword evidence="6" id="KW-0788">Thiol protease</keyword>
<evidence type="ECO:0000256" key="7">
    <source>
        <dbReference type="SAM" id="MobiDB-lite"/>
    </source>
</evidence>